<dbReference type="Proteomes" id="UP000249324">
    <property type="component" value="Unassembled WGS sequence"/>
</dbReference>
<dbReference type="SUPFAM" id="SSF46689">
    <property type="entry name" value="Homeodomain-like"/>
    <property type="match status" value="1"/>
</dbReference>
<organism evidence="7">
    <name type="scientific">Thermocrispum agreste</name>
    <dbReference type="NCBI Taxonomy" id="37925"/>
    <lineage>
        <taxon>Bacteria</taxon>
        <taxon>Bacillati</taxon>
        <taxon>Actinomycetota</taxon>
        <taxon>Actinomycetes</taxon>
        <taxon>Pseudonocardiales</taxon>
        <taxon>Pseudonocardiaceae</taxon>
        <taxon>Thermocrispum</taxon>
    </lineage>
</organism>
<evidence type="ECO:0000256" key="2">
    <source>
        <dbReference type="ARBA" id="ARBA00023125"/>
    </source>
</evidence>
<dbReference type="Gene3D" id="1.10.357.10">
    <property type="entry name" value="Tetracycline Repressor, domain 2"/>
    <property type="match status" value="1"/>
</dbReference>
<keyword evidence="3" id="KW-0804">Transcription</keyword>
<evidence type="ECO:0000313" key="8">
    <source>
        <dbReference type="Proteomes" id="UP000249324"/>
    </source>
</evidence>
<dbReference type="PRINTS" id="PR00455">
    <property type="entry name" value="HTHTETR"/>
</dbReference>
<protein>
    <submittedName>
        <fullName evidence="7">TetR family transcriptional regulator</fullName>
    </submittedName>
    <submittedName>
        <fullName evidence="6">TetR/AcrR family transcriptional regulator</fullName>
    </submittedName>
</protein>
<evidence type="ECO:0000313" key="6">
    <source>
        <dbReference type="EMBL" id="MFO7193361.1"/>
    </source>
</evidence>
<gene>
    <name evidence="6" type="ORF">DIU77_014055</name>
    <name evidence="7" type="ORF">DIU77_08520</name>
</gene>
<dbReference type="InterPro" id="IPR050109">
    <property type="entry name" value="HTH-type_TetR-like_transc_reg"/>
</dbReference>
<dbReference type="Pfam" id="PF00440">
    <property type="entry name" value="TetR_N"/>
    <property type="match status" value="1"/>
</dbReference>
<dbReference type="InterPro" id="IPR009057">
    <property type="entry name" value="Homeodomain-like_sf"/>
</dbReference>
<dbReference type="SUPFAM" id="SSF48498">
    <property type="entry name" value="Tetracyclin repressor-like, C-terminal domain"/>
    <property type="match status" value="1"/>
</dbReference>
<name>A0A2W4LAD5_9PSEU</name>
<reference evidence="6" key="2">
    <citation type="submission" date="2018-05" db="EMBL/GenBank/DDBJ databases">
        <authorList>
            <person name="Moura L."/>
            <person name="Setubal J.C."/>
        </authorList>
    </citation>
    <scope>NUCLEOTIDE SEQUENCE</scope>
    <source>
        <strain evidence="6">ZC4RG45</strain>
    </source>
</reference>
<accession>A0A2W4LAD5</accession>
<proteinExistence type="predicted"/>
<reference evidence="6" key="4">
    <citation type="submission" date="2023-08" db="EMBL/GenBank/DDBJ databases">
        <authorList>
            <person name="Guima S.E.S."/>
            <person name="Martins L.F."/>
            <person name="Silva A.M."/>
            <person name="Setubal J.C."/>
        </authorList>
    </citation>
    <scope>NUCLEOTIDE SEQUENCE</scope>
    <source>
        <strain evidence="6">ZC4RG45</strain>
    </source>
</reference>
<dbReference type="InterPro" id="IPR001647">
    <property type="entry name" value="HTH_TetR"/>
</dbReference>
<evidence type="ECO:0000259" key="5">
    <source>
        <dbReference type="PROSITE" id="PS50977"/>
    </source>
</evidence>
<keyword evidence="1" id="KW-0805">Transcription regulation</keyword>
<dbReference type="PANTHER" id="PTHR30055">
    <property type="entry name" value="HTH-TYPE TRANSCRIPTIONAL REGULATOR RUTR"/>
    <property type="match status" value="1"/>
</dbReference>
<evidence type="ECO:0000256" key="4">
    <source>
        <dbReference type="PROSITE-ProRule" id="PRU00335"/>
    </source>
</evidence>
<evidence type="ECO:0000256" key="3">
    <source>
        <dbReference type="ARBA" id="ARBA00023163"/>
    </source>
</evidence>
<reference evidence="6 8" key="3">
    <citation type="journal article" date="2021" name="BMC Genomics">
        <title>Genome-resolved metagenome and metatranscriptome analyses of thermophilic composting reveal key bacterial players and their metabolic interactions.</title>
        <authorList>
            <person name="Braga L.P.P."/>
            <person name="Pereira R.V."/>
            <person name="Martins L.F."/>
            <person name="Moura L.M.S."/>
            <person name="Sanchez F.B."/>
            <person name="Patane J.S.L."/>
            <person name="da Silva A.M."/>
            <person name="Setubal J.C."/>
        </authorList>
    </citation>
    <scope>NUCLEOTIDE SEQUENCE [LARGE SCALE GENOMIC DNA]</scope>
    <source>
        <strain evidence="6">ZC4RG45</strain>
    </source>
</reference>
<comment type="caution">
    <text evidence="7">The sequence shown here is derived from an EMBL/GenBank/DDBJ whole genome shotgun (WGS) entry which is preliminary data.</text>
</comment>
<dbReference type="EMBL" id="QGUI01000275">
    <property type="protein sequence ID" value="PZM97999.1"/>
    <property type="molecule type" value="Genomic_DNA"/>
</dbReference>
<sequence>MSRRKSRMDEIGEESRRRILDAAETLFAKKGFARTSFVDIAELSGISRGSIPWHFDNKEGLLVAVVERAIDKFIHAGTITNPGPEGVRELFDRVKEWLHTPAAAMLYTLLSEAMSKDGTIHEHYVQFFANRRKAAANILASAGADQGDESTYHIAAVVNGAIFGLGLQRQLDPGFDLDAAMDWLEKLVENMINNK</sequence>
<feature type="DNA-binding region" description="H-T-H motif" evidence="4">
    <location>
        <begin position="36"/>
        <end position="55"/>
    </location>
</feature>
<dbReference type="InterPro" id="IPR036271">
    <property type="entry name" value="Tet_transcr_reg_TetR-rel_C_sf"/>
</dbReference>
<dbReference type="EMBL" id="QGUI02000201">
    <property type="protein sequence ID" value="MFO7193361.1"/>
    <property type="molecule type" value="Genomic_DNA"/>
</dbReference>
<dbReference type="GO" id="GO:0000976">
    <property type="term" value="F:transcription cis-regulatory region binding"/>
    <property type="evidence" value="ECO:0007669"/>
    <property type="project" value="TreeGrafter"/>
</dbReference>
<dbReference type="GO" id="GO:0003700">
    <property type="term" value="F:DNA-binding transcription factor activity"/>
    <property type="evidence" value="ECO:0007669"/>
    <property type="project" value="TreeGrafter"/>
</dbReference>
<dbReference type="PANTHER" id="PTHR30055:SF234">
    <property type="entry name" value="HTH-TYPE TRANSCRIPTIONAL REGULATOR BETI"/>
    <property type="match status" value="1"/>
</dbReference>
<reference evidence="7" key="1">
    <citation type="submission" date="2018-05" db="EMBL/GenBank/DDBJ databases">
        <authorList>
            <person name="Lanie J.A."/>
            <person name="Ng W.-L."/>
            <person name="Kazmierczak K.M."/>
            <person name="Andrzejewski T.M."/>
            <person name="Davidsen T.M."/>
            <person name="Wayne K.J."/>
            <person name="Tettelin H."/>
            <person name="Glass J.I."/>
            <person name="Rusch D."/>
            <person name="Podicherti R."/>
            <person name="Tsui H.-C.T."/>
            <person name="Winkler M.E."/>
        </authorList>
    </citation>
    <scope>NUCLEOTIDE SEQUENCE</scope>
    <source>
        <strain evidence="7">ZC4RG45</strain>
    </source>
</reference>
<evidence type="ECO:0000313" key="7">
    <source>
        <dbReference type="EMBL" id="PZM97999.1"/>
    </source>
</evidence>
<dbReference type="AlphaFoldDB" id="A0A2W4LAD5"/>
<keyword evidence="2 4" id="KW-0238">DNA-binding</keyword>
<evidence type="ECO:0000256" key="1">
    <source>
        <dbReference type="ARBA" id="ARBA00023015"/>
    </source>
</evidence>
<feature type="domain" description="HTH tetR-type" evidence="5">
    <location>
        <begin position="13"/>
        <end position="73"/>
    </location>
</feature>
<dbReference type="PROSITE" id="PS50977">
    <property type="entry name" value="HTH_TETR_2"/>
    <property type="match status" value="1"/>
</dbReference>
<dbReference type="STRING" id="1111738.GCA_000427905_01143"/>